<dbReference type="AlphaFoldDB" id="A0A9W9KRJ5"/>
<feature type="region of interest" description="Disordered" evidence="2">
    <location>
        <begin position="123"/>
        <end position="150"/>
    </location>
</feature>
<proteinExistence type="predicted"/>
<dbReference type="PROSITE" id="PS50157">
    <property type="entry name" value="ZINC_FINGER_C2H2_2"/>
    <property type="match status" value="1"/>
</dbReference>
<dbReference type="SUPFAM" id="SSF57667">
    <property type="entry name" value="beta-beta-alpha zinc fingers"/>
    <property type="match status" value="1"/>
</dbReference>
<name>A0A9W9KRJ5_9EURO</name>
<accession>A0A9W9KRJ5</accession>
<feature type="domain" description="C2H2-type" evidence="3">
    <location>
        <begin position="191"/>
        <end position="220"/>
    </location>
</feature>
<sequence>MNSNYQLPVSSSEEKDLRFLFNLNPSANTMTTPDYDFADWASMLGVNPTMFASPIDPFNTPMMSESIYPDLRYDLDPHRTITPGLGLPMSPTENYAYASTPHDRRYDDQNPLCSASSAALNISYPTQKPPKSDSNITNANETDRPYSKSGTPCHTSTFQCHWKGCRYNGTFGRSTELKRHVETQHISPNAFSCPYRGCNKSYNREDNLKSHVRRAHPSEV</sequence>
<dbReference type="InterPro" id="IPR013087">
    <property type="entry name" value="Znf_C2H2_type"/>
</dbReference>
<keyword evidence="1" id="KW-0862">Zinc</keyword>
<protein>
    <recommendedName>
        <fullName evidence="3">C2H2-type domain-containing protein</fullName>
    </recommendedName>
</protein>
<gene>
    <name evidence="4" type="ORF">N7456_001095</name>
</gene>
<keyword evidence="1" id="KW-0479">Metal-binding</keyword>
<evidence type="ECO:0000256" key="2">
    <source>
        <dbReference type="SAM" id="MobiDB-lite"/>
    </source>
</evidence>
<dbReference type="Proteomes" id="UP001149165">
    <property type="component" value="Unassembled WGS sequence"/>
</dbReference>
<dbReference type="GO" id="GO:0008270">
    <property type="term" value="F:zinc ion binding"/>
    <property type="evidence" value="ECO:0007669"/>
    <property type="project" value="UniProtKB-KW"/>
</dbReference>
<dbReference type="OrthoDB" id="654211at2759"/>
<dbReference type="Gene3D" id="3.30.160.60">
    <property type="entry name" value="Classic Zinc Finger"/>
    <property type="match status" value="2"/>
</dbReference>
<evidence type="ECO:0000313" key="4">
    <source>
        <dbReference type="EMBL" id="KAJ5116747.1"/>
    </source>
</evidence>
<organism evidence="4 5">
    <name type="scientific">Penicillium angulare</name>
    <dbReference type="NCBI Taxonomy" id="116970"/>
    <lineage>
        <taxon>Eukaryota</taxon>
        <taxon>Fungi</taxon>
        <taxon>Dikarya</taxon>
        <taxon>Ascomycota</taxon>
        <taxon>Pezizomycotina</taxon>
        <taxon>Eurotiomycetes</taxon>
        <taxon>Eurotiomycetidae</taxon>
        <taxon>Eurotiales</taxon>
        <taxon>Aspergillaceae</taxon>
        <taxon>Penicillium</taxon>
    </lineage>
</organism>
<reference evidence="4" key="1">
    <citation type="submission" date="2022-11" db="EMBL/GenBank/DDBJ databases">
        <authorList>
            <person name="Petersen C."/>
        </authorList>
    </citation>
    <scope>NUCLEOTIDE SEQUENCE</scope>
    <source>
        <strain evidence="4">IBT 30069</strain>
    </source>
</reference>
<dbReference type="PROSITE" id="PS00028">
    <property type="entry name" value="ZINC_FINGER_C2H2_1"/>
    <property type="match status" value="1"/>
</dbReference>
<comment type="caution">
    <text evidence="4">The sequence shown here is derived from an EMBL/GenBank/DDBJ whole genome shotgun (WGS) entry which is preliminary data.</text>
</comment>
<dbReference type="InterPro" id="IPR036236">
    <property type="entry name" value="Znf_C2H2_sf"/>
</dbReference>
<reference evidence="4" key="2">
    <citation type="journal article" date="2023" name="IMA Fungus">
        <title>Comparative genomic study of the Penicillium genus elucidates a diverse pangenome and 15 lateral gene transfer events.</title>
        <authorList>
            <person name="Petersen C."/>
            <person name="Sorensen T."/>
            <person name="Nielsen M.R."/>
            <person name="Sondergaard T.E."/>
            <person name="Sorensen J.L."/>
            <person name="Fitzpatrick D.A."/>
            <person name="Frisvad J.C."/>
            <person name="Nielsen K.L."/>
        </authorList>
    </citation>
    <scope>NUCLEOTIDE SEQUENCE</scope>
    <source>
        <strain evidence="4">IBT 30069</strain>
    </source>
</reference>
<evidence type="ECO:0000313" key="5">
    <source>
        <dbReference type="Proteomes" id="UP001149165"/>
    </source>
</evidence>
<evidence type="ECO:0000256" key="1">
    <source>
        <dbReference type="PROSITE-ProRule" id="PRU00042"/>
    </source>
</evidence>
<evidence type="ECO:0000259" key="3">
    <source>
        <dbReference type="PROSITE" id="PS50157"/>
    </source>
</evidence>
<dbReference type="SMART" id="SM00355">
    <property type="entry name" value="ZnF_C2H2"/>
    <property type="match status" value="2"/>
</dbReference>
<dbReference type="EMBL" id="JAPQKH010000001">
    <property type="protein sequence ID" value="KAJ5116747.1"/>
    <property type="molecule type" value="Genomic_DNA"/>
</dbReference>
<keyword evidence="5" id="KW-1185">Reference proteome</keyword>
<keyword evidence="1" id="KW-0863">Zinc-finger</keyword>